<dbReference type="SUPFAM" id="SSF54534">
    <property type="entry name" value="FKBP-like"/>
    <property type="match status" value="1"/>
</dbReference>
<feature type="coiled-coil region" evidence="5">
    <location>
        <begin position="537"/>
        <end position="564"/>
    </location>
</feature>
<name>B3T7A1_9ZZZZ</name>
<dbReference type="Pfam" id="PF14238">
    <property type="entry name" value="DUF4340"/>
    <property type="match status" value="1"/>
</dbReference>
<feature type="domain" description="PpiC" evidence="7">
    <location>
        <begin position="518"/>
        <end position="625"/>
    </location>
</feature>
<reference evidence="8" key="1">
    <citation type="journal article" date="2008" name="ISME J.">
        <title>Genomic patterns of recombination, clonal divergence and environment in marine microbial populations.</title>
        <authorList>
            <person name="Konstantinidis K.T."/>
            <person name="Delong E.F."/>
        </authorList>
    </citation>
    <scope>NUCLEOTIDE SEQUENCE</scope>
</reference>
<evidence type="ECO:0000256" key="5">
    <source>
        <dbReference type="SAM" id="Coils"/>
    </source>
</evidence>
<feature type="compositionally biased region" description="Pro residues" evidence="6">
    <location>
        <begin position="393"/>
        <end position="408"/>
    </location>
</feature>
<proteinExistence type="predicted"/>
<feature type="region of interest" description="Disordered" evidence="6">
    <location>
        <begin position="390"/>
        <end position="453"/>
    </location>
</feature>
<comment type="catalytic activity">
    <reaction evidence="1">
        <text>[protein]-peptidylproline (omega=180) = [protein]-peptidylproline (omega=0)</text>
        <dbReference type="Rhea" id="RHEA:16237"/>
        <dbReference type="Rhea" id="RHEA-COMP:10747"/>
        <dbReference type="Rhea" id="RHEA-COMP:10748"/>
        <dbReference type="ChEBI" id="CHEBI:83833"/>
        <dbReference type="ChEBI" id="CHEBI:83834"/>
        <dbReference type="EC" id="5.2.1.8"/>
    </reaction>
</comment>
<sequence>MTENNKTFLFAGIAAATLAIALLTQPKGIDELPRDVDSGDIFFPEFEDPLAVNKLQIVEFDEDKGRAENFEVVSTADGWFIPSHENYPADADNQLEDVASMLIGVTKLGVESEDKGSHKDYGVANPENAQPGSFGVGKLVRLAKDSDTLAELIIGKSFEAPAGVDSTRTLYYVREPGKDRVYSADIRNVDDVSTKFVDWVEKDFLDLDKWDVKQVHFDNYDFDESQRDINKAKRQIGKYTLAYADGNWTSPDLKMTDGESLDKDVLDKLKDALDDLEIIDVKAKPDYLVGSLKKGNEFHDLKNERQLMGIAQSLSSKGFYVAQRALPGGQIGLEVVSNKGEIHVGMKDGVEYVLRFGEVYLGEEAEENATGDSRYLYALARVNPSLLEAPQLEPIPPPLPPRAIPPSPDNNATKNNPPGNKGPEGKKGPADGKATELEAPPPPDANATAAYEQARAKRAGEIAGIKARNAAKQKEYNDKLKKAKKRVDELNTRLAPWYYVISNEVYDKIHLERKDFVARKIAASHVLVAFKGASRAKASITRTKQEAKARAEELRKQIVEGGKDFAEMASKNSDGPSASEGGDLGEFDFDGMAKPFSEAAFALEVGAVSVVVETEFGFHVIKRTK</sequence>
<evidence type="ECO:0000256" key="2">
    <source>
        <dbReference type="ARBA" id="ARBA00013194"/>
    </source>
</evidence>
<dbReference type="InterPro" id="IPR025641">
    <property type="entry name" value="DUF4340"/>
</dbReference>
<dbReference type="PANTHER" id="PTHR10657:SF4">
    <property type="entry name" value="PEPTIDYL-PROLYL CIS-TRANS ISOMERASE-RELATED"/>
    <property type="match status" value="1"/>
</dbReference>
<dbReference type="InterPro" id="IPR051370">
    <property type="entry name" value="PPIase_Pin1"/>
</dbReference>
<dbReference type="PROSITE" id="PS50198">
    <property type="entry name" value="PPIC_PPIASE_2"/>
    <property type="match status" value="1"/>
</dbReference>
<dbReference type="GO" id="GO:0003755">
    <property type="term" value="F:peptidyl-prolyl cis-trans isomerase activity"/>
    <property type="evidence" value="ECO:0007669"/>
    <property type="project" value="UniProtKB-KW"/>
</dbReference>
<accession>B3T7A1</accession>
<evidence type="ECO:0000259" key="7">
    <source>
        <dbReference type="PROSITE" id="PS50198"/>
    </source>
</evidence>
<evidence type="ECO:0000256" key="6">
    <source>
        <dbReference type="SAM" id="MobiDB-lite"/>
    </source>
</evidence>
<dbReference type="AlphaFoldDB" id="B3T7A1"/>
<dbReference type="EC" id="5.2.1.8" evidence="2"/>
<evidence type="ECO:0000256" key="4">
    <source>
        <dbReference type="ARBA" id="ARBA00023235"/>
    </source>
</evidence>
<gene>
    <name evidence="8" type="ORF">ALOHA_HF4000APKG3D20ctg1g8</name>
</gene>
<evidence type="ECO:0000313" key="8">
    <source>
        <dbReference type="EMBL" id="ABZ08460.1"/>
    </source>
</evidence>
<protein>
    <recommendedName>
        <fullName evidence="2">peptidylprolyl isomerase</fullName>
        <ecNumber evidence="2">5.2.1.8</ecNumber>
    </recommendedName>
</protein>
<dbReference type="PANTHER" id="PTHR10657">
    <property type="entry name" value="PEPTIDYL-PROLYL CIS-TRANS ISOMERASE"/>
    <property type="match status" value="1"/>
</dbReference>
<organism evidence="8">
    <name type="scientific">uncultured marine microorganism HF4000_APKG3D20</name>
    <dbReference type="NCBI Taxonomy" id="455549"/>
    <lineage>
        <taxon>unclassified sequences</taxon>
        <taxon>environmental samples</taxon>
    </lineage>
</organism>
<keyword evidence="4" id="KW-0413">Isomerase</keyword>
<keyword evidence="3" id="KW-0697">Rotamase</keyword>
<dbReference type="InterPro" id="IPR000297">
    <property type="entry name" value="PPIase_PpiC"/>
</dbReference>
<feature type="compositionally biased region" description="Basic and acidic residues" evidence="6">
    <location>
        <begin position="423"/>
        <end position="436"/>
    </location>
</feature>
<dbReference type="Pfam" id="PF13616">
    <property type="entry name" value="Rotamase_3"/>
    <property type="match status" value="1"/>
</dbReference>
<keyword evidence="5" id="KW-0175">Coiled coil</keyword>
<dbReference type="InterPro" id="IPR046357">
    <property type="entry name" value="PPIase_dom_sf"/>
</dbReference>
<dbReference type="Gene3D" id="3.10.50.40">
    <property type="match status" value="1"/>
</dbReference>
<evidence type="ECO:0000256" key="3">
    <source>
        <dbReference type="ARBA" id="ARBA00023110"/>
    </source>
</evidence>
<evidence type="ECO:0000256" key="1">
    <source>
        <dbReference type="ARBA" id="ARBA00000971"/>
    </source>
</evidence>
<dbReference type="EMBL" id="EU016629">
    <property type="protein sequence ID" value="ABZ08460.1"/>
    <property type="molecule type" value="Genomic_DNA"/>
</dbReference>